<gene>
    <name evidence="4" type="ORF">QR695_05250</name>
</gene>
<sequence length="391" mass="43824">MLHIVDIQSAAFPSYPVVNKPDSKPTAIPVTKSMLPSLEEYTDEIRDLWVSGWLTNNGTKHQQLERELIEYLGVEHLSLFTNGHLALEAAIEALGLTGEVITTPFTFASTSHALIRKGLTPVYGDIRSDDFTLDATKLEHLITPKTSAILPVHVYGNVCDVEAIEAIAKRHNLKVIYDAAHTFGVTVNGRGIGTFGDVSMFSFHATKVFHTIEGGALTYNDPALKHRFDQLKNFGITGPETVEVTGGNAKMNEFQAAMGLCNLRHIDETIARRKQVRELYDTLLSGLDGIRILKPQPGVETNHSYYPIIMTSEENRRDELHDALAKEGIFTRKYFYPLVTDYAWNHNRFASRRTPVARTIAERVLTLPLYPDLTTEDVTRICTTIQERVMK</sequence>
<dbReference type="Proteomes" id="UP001230807">
    <property type="component" value="Unassembled WGS sequence"/>
</dbReference>
<proteinExistence type="inferred from homology"/>
<organism evidence="4 5">
    <name type="scientific">Exiguobacterium mexicanum</name>
    <dbReference type="NCBI Taxonomy" id="340146"/>
    <lineage>
        <taxon>Bacteria</taxon>
        <taxon>Bacillati</taxon>
        <taxon>Bacillota</taxon>
        <taxon>Bacilli</taxon>
        <taxon>Bacillales</taxon>
        <taxon>Bacillales Family XII. Incertae Sedis</taxon>
        <taxon>Exiguobacterium</taxon>
    </lineage>
</organism>
<dbReference type="InterPro" id="IPR015424">
    <property type="entry name" value="PyrdxlP-dep_Trfase"/>
</dbReference>
<evidence type="ECO:0000313" key="5">
    <source>
        <dbReference type="Proteomes" id="UP001230807"/>
    </source>
</evidence>
<keyword evidence="4" id="KW-0808">Transferase</keyword>
<dbReference type="RefSeq" id="WP_214832197.1">
    <property type="nucleotide sequence ID" value="NZ_CP183077.1"/>
</dbReference>
<dbReference type="CDD" id="cd00616">
    <property type="entry name" value="AHBA_syn"/>
    <property type="match status" value="1"/>
</dbReference>
<keyword evidence="1 3" id="KW-0663">Pyridoxal phosphate</keyword>
<dbReference type="SUPFAM" id="SSF53383">
    <property type="entry name" value="PLP-dependent transferases"/>
    <property type="match status" value="1"/>
</dbReference>
<dbReference type="InterPro" id="IPR000653">
    <property type="entry name" value="DegT/StrS_aminotransferase"/>
</dbReference>
<dbReference type="PANTHER" id="PTHR30244:SF9">
    <property type="entry name" value="PROTEIN RV3402C"/>
    <property type="match status" value="1"/>
</dbReference>
<name>A0ABT7MMI6_9BACL</name>
<evidence type="ECO:0000313" key="4">
    <source>
        <dbReference type="EMBL" id="MDL5376408.1"/>
    </source>
</evidence>
<reference evidence="4 5" key="1">
    <citation type="submission" date="2023-06" db="EMBL/GenBank/DDBJ databases">
        <title>Influencing factors and mechanism of Cr(VI) reduction by facultative anaerobic Exiguobacterium sp. PY14.</title>
        <authorList>
            <person name="Zou L."/>
        </authorList>
    </citation>
    <scope>NUCLEOTIDE SEQUENCE [LARGE SCALE GENOMIC DNA]</scope>
    <source>
        <strain evidence="4 5">PY14</strain>
    </source>
</reference>
<comment type="similarity">
    <text evidence="2 3">Belongs to the DegT/DnrJ/EryC1 family.</text>
</comment>
<dbReference type="PIRSF" id="PIRSF000390">
    <property type="entry name" value="PLP_StrS"/>
    <property type="match status" value="1"/>
</dbReference>
<dbReference type="InterPro" id="IPR015421">
    <property type="entry name" value="PyrdxlP-dep_Trfase_major"/>
</dbReference>
<evidence type="ECO:0000256" key="1">
    <source>
        <dbReference type="ARBA" id="ARBA00022898"/>
    </source>
</evidence>
<dbReference type="Gene3D" id="3.40.640.10">
    <property type="entry name" value="Type I PLP-dependent aspartate aminotransferase-like (Major domain)"/>
    <property type="match status" value="1"/>
</dbReference>
<evidence type="ECO:0000256" key="2">
    <source>
        <dbReference type="ARBA" id="ARBA00037999"/>
    </source>
</evidence>
<protein>
    <submittedName>
        <fullName evidence="4">DegT/DnrJ/EryC1/StrS family aminotransferase</fullName>
        <ecNumber evidence="4">2.6.1.-</ecNumber>
    </submittedName>
</protein>
<dbReference type="EC" id="2.6.1.-" evidence="4"/>
<evidence type="ECO:0000256" key="3">
    <source>
        <dbReference type="RuleBase" id="RU004508"/>
    </source>
</evidence>
<dbReference type="EMBL" id="JASWER010000003">
    <property type="protein sequence ID" value="MDL5376408.1"/>
    <property type="molecule type" value="Genomic_DNA"/>
</dbReference>
<dbReference type="Pfam" id="PF01041">
    <property type="entry name" value="DegT_DnrJ_EryC1"/>
    <property type="match status" value="1"/>
</dbReference>
<dbReference type="GO" id="GO:0008483">
    <property type="term" value="F:transaminase activity"/>
    <property type="evidence" value="ECO:0007669"/>
    <property type="project" value="UniProtKB-KW"/>
</dbReference>
<keyword evidence="5" id="KW-1185">Reference proteome</keyword>
<dbReference type="PANTHER" id="PTHR30244">
    <property type="entry name" value="TRANSAMINASE"/>
    <property type="match status" value="1"/>
</dbReference>
<keyword evidence="4" id="KW-0032">Aminotransferase</keyword>
<comment type="caution">
    <text evidence="4">The sequence shown here is derived from an EMBL/GenBank/DDBJ whole genome shotgun (WGS) entry which is preliminary data.</text>
</comment>
<accession>A0ABT7MMI6</accession>